<evidence type="ECO:0000256" key="3">
    <source>
        <dbReference type="ARBA" id="ARBA00023125"/>
    </source>
</evidence>
<dbReference type="InterPro" id="IPR028082">
    <property type="entry name" value="Peripla_BP_I"/>
</dbReference>
<dbReference type="CDD" id="cd01392">
    <property type="entry name" value="HTH_LacI"/>
    <property type="match status" value="1"/>
</dbReference>
<dbReference type="EMBL" id="JAGISH010000017">
    <property type="protein sequence ID" value="MBP0484778.1"/>
    <property type="molecule type" value="Genomic_DNA"/>
</dbReference>
<dbReference type="SMART" id="SM00354">
    <property type="entry name" value="HTH_LACI"/>
    <property type="match status" value="1"/>
</dbReference>
<keyword evidence="7" id="KW-1185">Reference proteome</keyword>
<dbReference type="PANTHER" id="PTHR30146:SF148">
    <property type="entry name" value="HTH-TYPE TRANSCRIPTIONAL REPRESSOR PURR-RELATED"/>
    <property type="match status" value="1"/>
</dbReference>
<dbReference type="CDD" id="cd06267">
    <property type="entry name" value="PBP1_LacI_sugar_binding-like"/>
    <property type="match status" value="1"/>
</dbReference>
<gene>
    <name evidence="6" type="ORF">J5474_20095</name>
</gene>
<keyword evidence="4" id="KW-0804">Transcription</keyword>
<evidence type="ECO:0000313" key="6">
    <source>
        <dbReference type="EMBL" id="MBP0484778.1"/>
    </source>
</evidence>
<keyword evidence="3 6" id="KW-0238">DNA-binding</keyword>
<accession>A0A940MU98</accession>
<dbReference type="GO" id="GO:0000976">
    <property type="term" value="F:transcription cis-regulatory region binding"/>
    <property type="evidence" value="ECO:0007669"/>
    <property type="project" value="TreeGrafter"/>
</dbReference>
<evidence type="ECO:0000256" key="1">
    <source>
        <dbReference type="ARBA" id="ARBA00022491"/>
    </source>
</evidence>
<reference evidence="6" key="1">
    <citation type="submission" date="2021-03" db="EMBL/GenBank/DDBJ databases">
        <title>Sagittula salina sp. nov. strain M10.9X isolated from the marine waste.</title>
        <authorList>
            <person name="Satari L."/>
            <person name="Molina-Menor E."/>
            <person name="Vidal-Verdu A."/>
            <person name="Pascual J."/>
            <person name="Pereto J."/>
            <person name="Porcar M."/>
        </authorList>
    </citation>
    <scope>NUCLEOTIDE SEQUENCE</scope>
    <source>
        <strain evidence="6">M10.9X</strain>
    </source>
</reference>
<dbReference type="Gene3D" id="1.10.260.40">
    <property type="entry name" value="lambda repressor-like DNA-binding domains"/>
    <property type="match status" value="1"/>
</dbReference>
<sequence>MSKSGTTTPARATIRTVAADAGVSVAAVSKVLRNAYGVSDGLRDKVQKSIEKLDYRPSTAARGMRGRTYTVGVLLVELRNPFLPSVIDGVQRTLGKANYKALMGVGEARAKIEQSLIDSMVDMRMDGLLLVAPRLSGDRLARHAQRLPMVVIGHHEPTAALFDTVNSDDRRGARIAVEALLTRGHKDVHMISMPEENAAQNVYREREYGYRDAMVAAGLADRIRFWRQKERFAQPDGTIDALLESPDRPPAVFCWSDIAAVELINKAAARGINVPEDLAIIGYDDTPTAALPLIGLSSMDQHGTQIGELAAAALLSRIEGRTVPEHRLIEPGLILRRST</sequence>
<protein>
    <submittedName>
        <fullName evidence="6">LacI family DNA-binding transcriptional regulator</fullName>
    </submittedName>
</protein>
<dbReference type="AlphaFoldDB" id="A0A940MU98"/>
<dbReference type="Gene3D" id="3.40.50.2300">
    <property type="match status" value="2"/>
</dbReference>
<proteinExistence type="predicted"/>
<keyword evidence="2" id="KW-0805">Transcription regulation</keyword>
<dbReference type="SUPFAM" id="SSF53822">
    <property type="entry name" value="Periplasmic binding protein-like I"/>
    <property type="match status" value="1"/>
</dbReference>
<dbReference type="SUPFAM" id="SSF47413">
    <property type="entry name" value="lambda repressor-like DNA-binding domains"/>
    <property type="match status" value="1"/>
</dbReference>
<evidence type="ECO:0000256" key="4">
    <source>
        <dbReference type="ARBA" id="ARBA00023163"/>
    </source>
</evidence>
<dbReference type="GO" id="GO:0003700">
    <property type="term" value="F:DNA-binding transcription factor activity"/>
    <property type="evidence" value="ECO:0007669"/>
    <property type="project" value="TreeGrafter"/>
</dbReference>
<dbReference type="InterPro" id="IPR046335">
    <property type="entry name" value="LacI/GalR-like_sensor"/>
</dbReference>
<comment type="caution">
    <text evidence="6">The sequence shown here is derived from an EMBL/GenBank/DDBJ whole genome shotgun (WGS) entry which is preliminary data.</text>
</comment>
<dbReference type="Proteomes" id="UP000675940">
    <property type="component" value="Unassembled WGS sequence"/>
</dbReference>
<dbReference type="InterPro" id="IPR010982">
    <property type="entry name" value="Lambda_DNA-bd_dom_sf"/>
</dbReference>
<dbReference type="PANTHER" id="PTHR30146">
    <property type="entry name" value="LACI-RELATED TRANSCRIPTIONAL REPRESSOR"/>
    <property type="match status" value="1"/>
</dbReference>
<dbReference type="Pfam" id="PF13377">
    <property type="entry name" value="Peripla_BP_3"/>
    <property type="match status" value="1"/>
</dbReference>
<dbReference type="RefSeq" id="WP_209363438.1">
    <property type="nucleotide sequence ID" value="NZ_JAGISH010000017.1"/>
</dbReference>
<dbReference type="PROSITE" id="PS50932">
    <property type="entry name" value="HTH_LACI_2"/>
    <property type="match status" value="1"/>
</dbReference>
<organism evidence="6 7">
    <name type="scientific">Sagittula salina</name>
    <dbReference type="NCBI Taxonomy" id="2820268"/>
    <lineage>
        <taxon>Bacteria</taxon>
        <taxon>Pseudomonadati</taxon>
        <taxon>Pseudomonadota</taxon>
        <taxon>Alphaproteobacteria</taxon>
        <taxon>Rhodobacterales</taxon>
        <taxon>Roseobacteraceae</taxon>
        <taxon>Sagittula</taxon>
    </lineage>
</organism>
<keyword evidence="1" id="KW-0678">Repressor</keyword>
<feature type="domain" description="HTH lacI-type" evidence="5">
    <location>
        <begin position="12"/>
        <end position="66"/>
    </location>
</feature>
<dbReference type="Pfam" id="PF00356">
    <property type="entry name" value="LacI"/>
    <property type="match status" value="1"/>
</dbReference>
<name>A0A940MU98_9RHOB</name>
<evidence type="ECO:0000259" key="5">
    <source>
        <dbReference type="PROSITE" id="PS50932"/>
    </source>
</evidence>
<dbReference type="InterPro" id="IPR000843">
    <property type="entry name" value="HTH_LacI"/>
</dbReference>
<evidence type="ECO:0000256" key="2">
    <source>
        <dbReference type="ARBA" id="ARBA00023015"/>
    </source>
</evidence>
<evidence type="ECO:0000313" key="7">
    <source>
        <dbReference type="Proteomes" id="UP000675940"/>
    </source>
</evidence>